<name>A0A382UC71_9ZZZZ</name>
<reference evidence="1" key="1">
    <citation type="submission" date="2018-05" db="EMBL/GenBank/DDBJ databases">
        <authorList>
            <person name="Lanie J.A."/>
            <person name="Ng W.-L."/>
            <person name="Kazmierczak K.M."/>
            <person name="Andrzejewski T.M."/>
            <person name="Davidsen T.M."/>
            <person name="Wayne K.J."/>
            <person name="Tettelin H."/>
            <person name="Glass J.I."/>
            <person name="Rusch D."/>
            <person name="Podicherti R."/>
            <person name="Tsui H.-C.T."/>
            <person name="Winkler M.E."/>
        </authorList>
    </citation>
    <scope>NUCLEOTIDE SEQUENCE</scope>
</reference>
<organism evidence="1">
    <name type="scientific">marine metagenome</name>
    <dbReference type="NCBI Taxonomy" id="408172"/>
    <lineage>
        <taxon>unclassified sequences</taxon>
        <taxon>metagenomes</taxon>
        <taxon>ecological metagenomes</taxon>
    </lineage>
</organism>
<proteinExistence type="predicted"/>
<sequence>MAETLLNPNLSSIQLISANEFQDIAYSNDYQFLLFEDFVKDRRFIVGDCFNVLNNLLAKSTDTVKDYVLFSSDEFDIAIPESFPNGPYVSWNCRYSTHDTYRQTTPEEFRKGYQYLRTRFPSRRILIVSDPTGCQHYSALAQDLEIDDLLFSRQYATDLLGDAALIMNSEFCFSIRGGGICIFPILSRMPYEMSSPLGHETMWDRRRLTSWQ</sequence>
<evidence type="ECO:0000313" key="1">
    <source>
        <dbReference type="EMBL" id="SVD31682.1"/>
    </source>
</evidence>
<dbReference type="AlphaFoldDB" id="A0A382UC71"/>
<gene>
    <name evidence="1" type="ORF">METZ01_LOCUS384536</name>
</gene>
<feature type="non-terminal residue" evidence="1">
    <location>
        <position position="212"/>
    </location>
</feature>
<accession>A0A382UC71</accession>
<protein>
    <submittedName>
        <fullName evidence="1">Uncharacterized protein</fullName>
    </submittedName>
</protein>
<dbReference type="EMBL" id="UINC01143003">
    <property type="protein sequence ID" value="SVD31682.1"/>
    <property type="molecule type" value="Genomic_DNA"/>
</dbReference>